<organism evidence="1 2">
    <name type="scientific">Acinetobacter bereziniae</name>
    <name type="common">Acinetobacter genomosp. 10</name>
    <dbReference type="NCBI Taxonomy" id="106648"/>
    <lineage>
        <taxon>Bacteria</taxon>
        <taxon>Pseudomonadati</taxon>
        <taxon>Pseudomonadota</taxon>
        <taxon>Gammaproteobacteria</taxon>
        <taxon>Moraxellales</taxon>
        <taxon>Moraxellaceae</taxon>
        <taxon>Acinetobacter</taxon>
    </lineage>
</organism>
<gene>
    <name evidence="1" type="ORF">GAK29_03326</name>
</gene>
<name>A0A833TVW9_ACIBZ</name>
<dbReference type="EMBL" id="WNDP01000101">
    <property type="protein sequence ID" value="KAF1021798.1"/>
    <property type="molecule type" value="Genomic_DNA"/>
</dbReference>
<sequence length="79" mass="9178">MIGVMDENTMNFCIGGPWNGSKLLGRVKFKKSFKVKDTSSKIVTIYIKKKVTVKNQSFVFWVADELLERQANEMIKRYL</sequence>
<evidence type="ECO:0000313" key="1">
    <source>
        <dbReference type="EMBL" id="KAF1021798.1"/>
    </source>
</evidence>
<proteinExistence type="predicted"/>
<reference evidence="2" key="1">
    <citation type="journal article" date="2020" name="MBio">
        <title>Horizontal gene transfer to a defensive symbiont with a reduced genome amongst a multipartite beetle microbiome.</title>
        <authorList>
            <person name="Waterworth S.C."/>
            <person name="Florez L.V."/>
            <person name="Rees E.R."/>
            <person name="Hertweck C."/>
            <person name="Kaltenpoth M."/>
            <person name="Kwan J.C."/>
        </authorList>
    </citation>
    <scope>NUCLEOTIDE SEQUENCE [LARGE SCALE GENOMIC DNA]</scope>
</reference>
<protein>
    <submittedName>
        <fullName evidence="1">Uncharacterized protein</fullName>
    </submittedName>
</protein>
<dbReference type="AlphaFoldDB" id="A0A833TVW9"/>
<evidence type="ECO:0000313" key="2">
    <source>
        <dbReference type="Proteomes" id="UP000490535"/>
    </source>
</evidence>
<accession>A0A833TVW9</accession>
<dbReference type="Proteomes" id="UP000490535">
    <property type="component" value="Unassembled WGS sequence"/>
</dbReference>
<comment type="caution">
    <text evidence="1">The sequence shown here is derived from an EMBL/GenBank/DDBJ whole genome shotgun (WGS) entry which is preliminary data.</text>
</comment>